<protein>
    <submittedName>
        <fullName evidence="1">Uncharacterized protein</fullName>
    </submittedName>
</protein>
<dbReference type="PaxDb" id="73239-Q7R801"/>
<evidence type="ECO:0000313" key="1">
    <source>
        <dbReference type="EMBL" id="EAA19870.1"/>
    </source>
</evidence>
<reference evidence="1 2" key="1">
    <citation type="journal article" date="2002" name="Nature">
        <title>Genome sequence and comparative analysis of the model rodent malaria parasite Plasmodium yoelii yoelii.</title>
        <authorList>
            <person name="Carlton J.M."/>
            <person name="Angiuoli S.V."/>
            <person name="Suh B.B."/>
            <person name="Kooij T.W."/>
            <person name="Pertea M."/>
            <person name="Silva J.C."/>
            <person name="Ermolaeva M.D."/>
            <person name="Allen J.E."/>
            <person name="Selengut J.D."/>
            <person name="Koo H.L."/>
            <person name="Peterson J.D."/>
            <person name="Pop M."/>
            <person name="Kosack D.S."/>
            <person name="Shumway M.F."/>
            <person name="Bidwell S.L."/>
            <person name="Shallom S.J."/>
            <person name="van Aken S.E."/>
            <person name="Riedmuller S.B."/>
            <person name="Feldblyum T.V."/>
            <person name="Cho J.K."/>
            <person name="Quackenbush J."/>
            <person name="Sedegah M."/>
            <person name="Shoaibi A."/>
            <person name="Cummings L.M."/>
            <person name="Florens L."/>
            <person name="Yates J.R."/>
            <person name="Raine J.D."/>
            <person name="Sinden R.E."/>
            <person name="Harris M.A."/>
            <person name="Cunningham D.A."/>
            <person name="Preiser P.R."/>
            <person name="Bergman L.W."/>
            <person name="Vaidya A.B."/>
            <person name="van Lin L.H."/>
            <person name="Janse C.J."/>
            <person name="Waters A.P."/>
            <person name="Smith H.O."/>
            <person name="White O.R."/>
            <person name="Salzberg S.L."/>
            <person name="Venter J.C."/>
            <person name="Fraser C.M."/>
            <person name="Hoffman S.L."/>
            <person name="Gardner M.J."/>
            <person name="Carucci D.J."/>
        </authorList>
    </citation>
    <scope>NUCLEOTIDE SEQUENCE [LARGE SCALE GENOMIC DNA]</scope>
    <source>
        <strain evidence="1 2">17XNL</strain>
    </source>
</reference>
<dbReference type="InParanoid" id="Q7R801"/>
<dbReference type="EMBL" id="AABL01002720">
    <property type="protein sequence ID" value="EAA19870.1"/>
    <property type="molecule type" value="Genomic_DNA"/>
</dbReference>
<feature type="non-terminal residue" evidence="1">
    <location>
        <position position="27"/>
    </location>
</feature>
<accession>Q7R801</accession>
<evidence type="ECO:0000313" key="2">
    <source>
        <dbReference type="Proteomes" id="UP000008553"/>
    </source>
</evidence>
<comment type="caution">
    <text evidence="1">The sequence shown here is derived from an EMBL/GenBank/DDBJ whole genome shotgun (WGS) entry which is preliminary data.</text>
</comment>
<organism evidence="1 2">
    <name type="scientific">Plasmodium yoelii yoelii</name>
    <dbReference type="NCBI Taxonomy" id="73239"/>
    <lineage>
        <taxon>Eukaryota</taxon>
        <taxon>Sar</taxon>
        <taxon>Alveolata</taxon>
        <taxon>Apicomplexa</taxon>
        <taxon>Aconoidasida</taxon>
        <taxon>Haemosporida</taxon>
        <taxon>Plasmodiidae</taxon>
        <taxon>Plasmodium</taxon>
        <taxon>Plasmodium (Vinckeia)</taxon>
    </lineage>
</organism>
<dbReference type="AlphaFoldDB" id="Q7R801"/>
<keyword evidence="2" id="KW-1185">Reference proteome</keyword>
<name>Q7R801_PLAYO</name>
<dbReference type="Proteomes" id="UP000008553">
    <property type="component" value="Unassembled WGS sequence"/>
</dbReference>
<proteinExistence type="predicted"/>
<gene>
    <name evidence="1" type="ORF">PY07423</name>
</gene>
<sequence length="27" mass="3064">MSSTIIENKENLLKGIGKKETLRAFLE</sequence>